<protein>
    <submittedName>
        <fullName evidence="1">Uncharacterized protein</fullName>
    </submittedName>
</protein>
<organism evidence="1 2">
    <name type="scientific">Pantoea dispersa</name>
    <dbReference type="NCBI Taxonomy" id="59814"/>
    <lineage>
        <taxon>Bacteria</taxon>
        <taxon>Pseudomonadati</taxon>
        <taxon>Pseudomonadota</taxon>
        <taxon>Gammaproteobacteria</taxon>
        <taxon>Enterobacterales</taxon>
        <taxon>Erwiniaceae</taxon>
        <taxon>Pantoea</taxon>
    </lineage>
</organism>
<gene>
    <name evidence="1" type="ORF">FK492_19905</name>
</gene>
<evidence type="ECO:0000313" key="2">
    <source>
        <dbReference type="Proteomes" id="UP000319715"/>
    </source>
</evidence>
<evidence type="ECO:0000313" key="1">
    <source>
        <dbReference type="EMBL" id="TQC69994.1"/>
    </source>
</evidence>
<sequence length="84" mass="9594">MSTAENDFYLSELDRQIFSAEQKAVNLKLERLVEEYARLHGGYANGLAELGEYLLHHADYLRANREGADCSWTGLMTELKRRSG</sequence>
<reference evidence="1 2" key="1">
    <citation type="submission" date="2019-06" db="EMBL/GenBank/DDBJ databases">
        <title>Pantoea dispersa Assembly.</title>
        <authorList>
            <person name="Wang J."/>
        </authorList>
    </citation>
    <scope>NUCLEOTIDE SEQUENCE [LARGE SCALE GENOMIC DNA]</scope>
    <source>
        <strain evidence="2">bio</strain>
    </source>
</reference>
<comment type="caution">
    <text evidence="1">The sequence shown here is derived from an EMBL/GenBank/DDBJ whole genome shotgun (WGS) entry which is preliminary data.</text>
</comment>
<accession>A0ABY2ZT80</accession>
<dbReference type="RefSeq" id="WP_141496893.1">
    <property type="nucleotide sequence ID" value="NZ_CP157884.1"/>
</dbReference>
<keyword evidence="2" id="KW-1185">Reference proteome</keyword>
<dbReference type="EMBL" id="VICF01000010">
    <property type="protein sequence ID" value="TQC69994.1"/>
    <property type="molecule type" value="Genomic_DNA"/>
</dbReference>
<dbReference type="Proteomes" id="UP000319715">
    <property type="component" value="Unassembled WGS sequence"/>
</dbReference>
<proteinExistence type="predicted"/>
<name>A0ABY2ZT80_9GAMM</name>